<dbReference type="EMBL" id="UOGB01000087">
    <property type="protein sequence ID" value="VAX17471.1"/>
    <property type="molecule type" value="Genomic_DNA"/>
</dbReference>
<organism evidence="1">
    <name type="scientific">hydrothermal vent metagenome</name>
    <dbReference type="NCBI Taxonomy" id="652676"/>
    <lineage>
        <taxon>unclassified sequences</taxon>
        <taxon>metagenomes</taxon>
        <taxon>ecological metagenomes</taxon>
    </lineage>
</organism>
<name>A0A3B1BSE7_9ZZZZ</name>
<gene>
    <name evidence="1" type="ORF">MNBD_NITROSPINAE03-966</name>
</gene>
<proteinExistence type="predicted"/>
<accession>A0A3B1BSE7</accession>
<reference evidence="1" key="1">
    <citation type="submission" date="2018-06" db="EMBL/GenBank/DDBJ databases">
        <authorList>
            <person name="Zhirakovskaya E."/>
        </authorList>
    </citation>
    <scope>NUCLEOTIDE SEQUENCE</scope>
</reference>
<dbReference type="AlphaFoldDB" id="A0A3B1BSE7"/>
<protein>
    <recommendedName>
        <fullName evidence="2">STI1 domain-containing protein</fullName>
    </recommendedName>
</protein>
<evidence type="ECO:0008006" key="2">
    <source>
        <dbReference type="Google" id="ProtNLM"/>
    </source>
</evidence>
<sequence>MPSMSNNDMKRKQLILGLNFLLVLFFTASTVFANSLSRFELRDGSVIQGEILSFSKGVYQINSDALGTVSLPEEKIRVIKPAQSSGTQADNSRQAAGSVTGAKKIDQMKDLLLSDPETVRMIGELKSNPSVQQILQDKELMKAIAEGNLNRLGQDPKIKALMNDQTIGKILEQTQ</sequence>
<evidence type="ECO:0000313" key="1">
    <source>
        <dbReference type="EMBL" id="VAX17471.1"/>
    </source>
</evidence>